<evidence type="ECO:0000313" key="2">
    <source>
        <dbReference type="EMBL" id="KAH3832301.1"/>
    </source>
</evidence>
<dbReference type="Proteomes" id="UP000828390">
    <property type="component" value="Unassembled WGS sequence"/>
</dbReference>
<comment type="caution">
    <text evidence="2">The sequence shown here is derived from an EMBL/GenBank/DDBJ whole genome shotgun (WGS) entry which is preliminary data.</text>
</comment>
<organism evidence="2 3">
    <name type="scientific">Dreissena polymorpha</name>
    <name type="common">Zebra mussel</name>
    <name type="synonym">Mytilus polymorpha</name>
    <dbReference type="NCBI Taxonomy" id="45954"/>
    <lineage>
        <taxon>Eukaryota</taxon>
        <taxon>Metazoa</taxon>
        <taxon>Spiralia</taxon>
        <taxon>Lophotrochozoa</taxon>
        <taxon>Mollusca</taxon>
        <taxon>Bivalvia</taxon>
        <taxon>Autobranchia</taxon>
        <taxon>Heteroconchia</taxon>
        <taxon>Euheterodonta</taxon>
        <taxon>Imparidentia</taxon>
        <taxon>Neoheterodontei</taxon>
        <taxon>Myida</taxon>
        <taxon>Dreissenoidea</taxon>
        <taxon>Dreissenidae</taxon>
        <taxon>Dreissena</taxon>
    </lineage>
</organism>
<gene>
    <name evidence="2" type="ORF">DPMN_105582</name>
</gene>
<sequence>MAFTLTNLAATRNQHGAQKDCPGQSQLSYRKTGPNTASTRTISDLDDKDTNKRGGFTYQTLSAQDRQ</sequence>
<evidence type="ECO:0000256" key="1">
    <source>
        <dbReference type="SAM" id="MobiDB-lite"/>
    </source>
</evidence>
<reference evidence="2" key="1">
    <citation type="journal article" date="2019" name="bioRxiv">
        <title>The Genome of the Zebra Mussel, Dreissena polymorpha: A Resource for Invasive Species Research.</title>
        <authorList>
            <person name="McCartney M.A."/>
            <person name="Auch B."/>
            <person name="Kono T."/>
            <person name="Mallez S."/>
            <person name="Zhang Y."/>
            <person name="Obille A."/>
            <person name="Becker A."/>
            <person name="Abrahante J.E."/>
            <person name="Garbe J."/>
            <person name="Badalamenti J.P."/>
            <person name="Herman A."/>
            <person name="Mangelson H."/>
            <person name="Liachko I."/>
            <person name="Sullivan S."/>
            <person name="Sone E.D."/>
            <person name="Koren S."/>
            <person name="Silverstein K.A.T."/>
            <person name="Beckman K.B."/>
            <person name="Gohl D.M."/>
        </authorList>
    </citation>
    <scope>NUCLEOTIDE SEQUENCE</scope>
    <source>
        <strain evidence="2">Duluth1</strain>
        <tissue evidence="2">Whole animal</tissue>
    </source>
</reference>
<feature type="compositionally biased region" description="Basic and acidic residues" evidence="1">
    <location>
        <begin position="43"/>
        <end position="52"/>
    </location>
</feature>
<reference evidence="2" key="2">
    <citation type="submission" date="2020-11" db="EMBL/GenBank/DDBJ databases">
        <authorList>
            <person name="McCartney M.A."/>
            <person name="Auch B."/>
            <person name="Kono T."/>
            <person name="Mallez S."/>
            <person name="Becker A."/>
            <person name="Gohl D.M."/>
            <person name="Silverstein K.A.T."/>
            <person name="Koren S."/>
            <person name="Bechman K.B."/>
            <person name="Herman A."/>
            <person name="Abrahante J.E."/>
            <person name="Garbe J."/>
        </authorList>
    </citation>
    <scope>NUCLEOTIDE SEQUENCE</scope>
    <source>
        <strain evidence="2">Duluth1</strain>
        <tissue evidence="2">Whole animal</tissue>
    </source>
</reference>
<dbReference type="EMBL" id="JAIWYP010000004">
    <property type="protein sequence ID" value="KAH3832301.1"/>
    <property type="molecule type" value="Genomic_DNA"/>
</dbReference>
<evidence type="ECO:0000313" key="3">
    <source>
        <dbReference type="Proteomes" id="UP000828390"/>
    </source>
</evidence>
<feature type="compositionally biased region" description="Polar residues" evidence="1">
    <location>
        <begin position="23"/>
        <end position="42"/>
    </location>
</feature>
<name>A0A9D4K3G5_DREPO</name>
<feature type="compositionally biased region" description="Polar residues" evidence="1">
    <location>
        <begin position="57"/>
        <end position="67"/>
    </location>
</feature>
<feature type="compositionally biased region" description="Polar residues" evidence="1">
    <location>
        <begin position="1"/>
        <end position="16"/>
    </location>
</feature>
<keyword evidence="3" id="KW-1185">Reference proteome</keyword>
<proteinExistence type="predicted"/>
<accession>A0A9D4K3G5</accession>
<feature type="region of interest" description="Disordered" evidence="1">
    <location>
        <begin position="1"/>
        <end position="67"/>
    </location>
</feature>
<protein>
    <submittedName>
        <fullName evidence="2">Uncharacterized protein</fullName>
    </submittedName>
</protein>
<dbReference type="AlphaFoldDB" id="A0A9D4K3G5"/>